<sequence>MKLEYRYGQQCQGRNQRTVAEIESDDLGEIADWLQEQFEEYSDNNVIRPWESLQDPDLQDTLAEYNEDMRTRLTVALTDSPVPVYEIWHDGIAYYYRYYCKASLILMMYEHSPDDYDLVGDDSDVYNLAKLYDALARYYWGENEYEQEHLDIINRNRDKVLKLADPGGDEVAMGANAWQECIEEGN</sequence>
<dbReference type="AlphaFoldDB" id="A0A1U9NQ77"/>
<organism evidence="1 2">
    <name type="scientific">Anaerohalosphaera lusitana</name>
    <dbReference type="NCBI Taxonomy" id="1936003"/>
    <lineage>
        <taxon>Bacteria</taxon>
        <taxon>Pseudomonadati</taxon>
        <taxon>Planctomycetota</taxon>
        <taxon>Phycisphaerae</taxon>
        <taxon>Sedimentisphaerales</taxon>
        <taxon>Anaerohalosphaeraceae</taxon>
        <taxon>Anaerohalosphaera</taxon>
    </lineage>
</organism>
<evidence type="ECO:0000313" key="1">
    <source>
        <dbReference type="EMBL" id="AQT69975.1"/>
    </source>
</evidence>
<keyword evidence="2" id="KW-1185">Reference proteome</keyword>
<dbReference type="Proteomes" id="UP000189674">
    <property type="component" value="Chromosome"/>
</dbReference>
<dbReference type="STRING" id="1936003.STSP2_03175"/>
<evidence type="ECO:0000313" key="2">
    <source>
        <dbReference type="Proteomes" id="UP000189674"/>
    </source>
</evidence>
<dbReference type="EMBL" id="CP019791">
    <property type="protein sequence ID" value="AQT69975.1"/>
    <property type="molecule type" value="Genomic_DNA"/>
</dbReference>
<name>A0A1U9NQ77_9BACT</name>
<protein>
    <submittedName>
        <fullName evidence="1">Uncharacterized protein</fullName>
    </submittedName>
</protein>
<accession>A0A1U9NQ77</accession>
<dbReference type="RefSeq" id="WP_146663609.1">
    <property type="nucleotide sequence ID" value="NZ_CP019791.1"/>
</dbReference>
<dbReference type="KEGG" id="alus:STSP2_03175"/>
<reference evidence="2" key="1">
    <citation type="submission" date="2017-02" db="EMBL/GenBank/DDBJ databases">
        <title>Comparative genomics and description of representatives of a novel lineage of planctomycetes thriving in anoxic sediments.</title>
        <authorList>
            <person name="Spring S."/>
            <person name="Bunk B."/>
            <person name="Sproer C."/>
        </authorList>
    </citation>
    <scope>NUCLEOTIDE SEQUENCE [LARGE SCALE GENOMIC DNA]</scope>
    <source>
        <strain evidence="2">ST-NAGAB-D1</strain>
    </source>
</reference>
<gene>
    <name evidence="1" type="ORF">STSP2_03175</name>
</gene>
<proteinExistence type="predicted"/>